<evidence type="ECO:0000256" key="3">
    <source>
        <dbReference type="ARBA" id="ARBA00022490"/>
    </source>
</evidence>
<organism evidence="6">
    <name type="scientific">Xenopus laevis</name>
    <name type="common">African clawed frog</name>
    <dbReference type="NCBI Taxonomy" id="8355"/>
    <lineage>
        <taxon>Eukaryota</taxon>
        <taxon>Metazoa</taxon>
        <taxon>Chordata</taxon>
        <taxon>Craniata</taxon>
        <taxon>Vertebrata</taxon>
        <taxon>Euteleostomi</taxon>
        <taxon>Amphibia</taxon>
        <taxon>Batrachia</taxon>
        <taxon>Anura</taxon>
        <taxon>Pipoidea</taxon>
        <taxon>Pipidae</taxon>
        <taxon>Xenopodinae</taxon>
        <taxon>Xenopus</taxon>
        <taxon>Xenopus</taxon>
    </lineage>
</organism>
<protein>
    <submittedName>
        <fullName evidence="6">Uncharacterized protein</fullName>
    </submittedName>
</protein>
<evidence type="ECO:0000313" key="6">
    <source>
        <dbReference type="EMBL" id="OCT55745.1"/>
    </source>
</evidence>
<evidence type="ECO:0000256" key="5">
    <source>
        <dbReference type="ARBA" id="ARBA00023273"/>
    </source>
</evidence>
<proteinExistence type="predicted"/>
<dbReference type="EMBL" id="KV474524">
    <property type="protein sequence ID" value="OCT55745.1"/>
    <property type="molecule type" value="Genomic_DNA"/>
</dbReference>
<evidence type="ECO:0000256" key="4">
    <source>
        <dbReference type="ARBA" id="ARBA00023212"/>
    </source>
</evidence>
<keyword evidence="5" id="KW-0966">Cell projection</keyword>
<dbReference type="Proteomes" id="UP000694892">
    <property type="component" value="Unassembled WGS sequence"/>
</dbReference>
<reference evidence="6" key="1">
    <citation type="submission" date="2016-05" db="EMBL/GenBank/DDBJ databases">
        <title>WGS assembly of Xenopus laevis.</title>
        <authorList>
            <person name="Session A."/>
            <person name="Uno Y."/>
            <person name="Kwon T."/>
            <person name="Chapman J."/>
            <person name="Toyoda A."/>
            <person name="Takahashi S."/>
            <person name="Fukui A."/>
            <person name="Hikosaka A."/>
            <person name="Putnam N."/>
            <person name="Stites J."/>
            <person name="Van Heeringen S."/>
            <person name="Quigley I."/>
            <person name="Heinz S."/>
            <person name="Hellsten U."/>
            <person name="Lyons J."/>
            <person name="Suzuki A."/>
            <person name="Kondo M."/>
            <person name="Ogino H."/>
            <person name="Ochi H."/>
            <person name="Bogdanovic O."/>
            <person name="Lister R."/>
            <person name="Georgiou G."/>
            <person name="Paranjpe S."/>
            <person name="Van Kruijsbergen I."/>
            <person name="Mozaffari S."/>
            <person name="Shu S."/>
            <person name="Schmutz J."/>
            <person name="Jenkins J."/>
            <person name="Grimwood J."/>
            <person name="Carlson J."/>
            <person name="Mitros T."/>
            <person name="Simakov O."/>
            <person name="Heald R."/>
            <person name="Miller K."/>
            <person name="Haudenschild C."/>
            <person name="Kuroki Y."/>
            <person name="Tanaka T."/>
            <person name="Michiue T."/>
            <person name="Watanabe M."/>
            <person name="Kinoshita T."/>
            <person name="Ohta Y."/>
            <person name="Mawaribuchi S."/>
            <person name="Suzuki Y."/>
            <person name="Haramoto Y."/>
            <person name="Yamamoto T."/>
            <person name="Takagi C."/>
            <person name="Kitzman J."/>
            <person name="Shendure J."/>
            <person name="Nakayama T."/>
            <person name="Izutsu Y."/>
            <person name="Robert J."/>
            <person name="Dichmann D."/>
            <person name="Flajnik M."/>
            <person name="Houston D."/>
            <person name="Marcotte E."/>
            <person name="Wallingford J."/>
            <person name="Ito Y."/>
            <person name="Asashima M."/>
            <person name="Ueno N."/>
            <person name="Matsuda Y."/>
            <person name="Jan Veenstra G."/>
            <person name="Fujiyama A."/>
            <person name="Harland R."/>
            <person name="Taira M."/>
            <person name="Rokhsar D.S."/>
        </authorList>
    </citation>
    <scope>NUCLEOTIDE SEQUENCE</scope>
    <source>
        <strain evidence="6">J</strain>
        <tissue evidence="6">Blood</tissue>
    </source>
</reference>
<dbReference type="PANTHER" id="PTHR14871">
    <property type="entry name" value="DYNEIN REGULATORY COMPLEX PROTEIN 9"/>
    <property type="match status" value="1"/>
</dbReference>
<gene>
    <name evidence="6" type="ORF">XELAEV_18004396mg</name>
</gene>
<evidence type="ECO:0000256" key="2">
    <source>
        <dbReference type="ARBA" id="ARBA00004316"/>
    </source>
</evidence>
<keyword evidence="4" id="KW-0206">Cytoskeleton</keyword>
<dbReference type="GO" id="GO:0036126">
    <property type="term" value="C:sperm flagellum"/>
    <property type="evidence" value="ECO:0007669"/>
    <property type="project" value="TreeGrafter"/>
</dbReference>
<dbReference type="PANTHER" id="PTHR14871:SF1">
    <property type="entry name" value="DYNEIN REGULATORY COMPLEX PROTEIN 9"/>
    <property type="match status" value="1"/>
</dbReference>
<accession>A0A974GYP4</accession>
<keyword evidence="3" id="KW-0963">Cytoplasm</keyword>
<sequence length="99" mass="11033">MALSMLDVLRVCTVLEDSLDQLSVLGYIMPVSYHGRSDIVGNEIGKILKTQRQLEGQFAADVIAEMLTELESSGSFHSLQQAVANEKERKANFYNVITR</sequence>
<dbReference type="GO" id="GO:0005856">
    <property type="term" value="C:cytoskeleton"/>
    <property type="evidence" value="ECO:0007669"/>
    <property type="project" value="UniProtKB-SubCell"/>
</dbReference>
<dbReference type="GO" id="GO:0005737">
    <property type="term" value="C:cytoplasm"/>
    <property type="evidence" value="ECO:0007669"/>
    <property type="project" value="TreeGrafter"/>
</dbReference>
<comment type="subcellular location">
    <subcellularLocation>
        <location evidence="2">Cell projection</location>
    </subcellularLocation>
    <subcellularLocation>
        <location evidence="1">Cytoplasm</location>
        <location evidence="1">Cytoskeleton</location>
    </subcellularLocation>
</comment>
<evidence type="ECO:0000256" key="1">
    <source>
        <dbReference type="ARBA" id="ARBA00004245"/>
    </source>
</evidence>
<dbReference type="InterPro" id="IPR042618">
    <property type="entry name" value="IQCG"/>
</dbReference>
<dbReference type="AlphaFoldDB" id="A0A974GYP4"/>
<dbReference type="GO" id="GO:0007288">
    <property type="term" value="P:sperm axoneme assembly"/>
    <property type="evidence" value="ECO:0007669"/>
    <property type="project" value="TreeGrafter"/>
</dbReference>
<name>A0A974GYP4_XENLA</name>